<dbReference type="Pfam" id="PF08522">
    <property type="entry name" value="BT_3987-like_N"/>
    <property type="match status" value="1"/>
</dbReference>
<dbReference type="OrthoDB" id="1041979at2"/>
<dbReference type="EMBL" id="QNUL01000002">
    <property type="protein sequence ID" value="REA63697.1"/>
    <property type="molecule type" value="Genomic_DNA"/>
</dbReference>
<keyword evidence="4" id="KW-1185">Reference proteome</keyword>
<evidence type="ECO:0000313" key="3">
    <source>
        <dbReference type="EMBL" id="REA63697.1"/>
    </source>
</evidence>
<name>A0A3D8YG94_9BACT</name>
<proteinExistence type="predicted"/>
<sequence length="336" mass="37632">MKRILLYLVLSICFFSCKNFDIVHPDFDYTAGYFPYQYPVRTLILGDDIYDNSNDNAHKFVISAAMGGVYSNDRDRRFEIALDESLCEDIRFAANGDTIRPLPSNYYTLSSANSIVIPRGKFNGGIEVQLTEAFFNDPKSFKLSYVVPLRITGSPDLDSIVTGSTSLPNADPRVAGNWTVVPKNFTMFAIKYINEFHGNYFFHGESSVKDSTGTTVEQKTYKAQYVEQNGVTLLTTSGRNQVTYSTSFQSDKLAGSLRLLLNFTDNKCSITSGSPEYTITGSGEFKKGAYEWGNKSRNGIELTYTVTKGKNVYQAKETLVARDRAVVMEVYNPQVF</sequence>
<reference evidence="3 4" key="1">
    <citation type="submission" date="2018-07" db="EMBL/GenBank/DDBJ databases">
        <title>Dyadobacter roseus sp. nov., isolated from rose rhizosphere soil.</title>
        <authorList>
            <person name="Chen L."/>
        </authorList>
    </citation>
    <scope>NUCLEOTIDE SEQUENCE [LARGE SCALE GENOMIC DNA]</scope>
    <source>
        <strain evidence="3 4">RS19</strain>
    </source>
</reference>
<accession>A0A3D8YG94</accession>
<dbReference type="InterPro" id="IPR040580">
    <property type="entry name" value="DUF5627"/>
</dbReference>
<evidence type="ECO:0000259" key="2">
    <source>
        <dbReference type="Pfam" id="PF18620"/>
    </source>
</evidence>
<protein>
    <submittedName>
        <fullName evidence="3">Adhesin</fullName>
    </submittedName>
</protein>
<comment type="caution">
    <text evidence="3">The sequence shown here is derived from an EMBL/GenBank/DDBJ whole genome shotgun (WGS) entry which is preliminary data.</text>
</comment>
<evidence type="ECO:0000259" key="1">
    <source>
        <dbReference type="Pfam" id="PF08522"/>
    </source>
</evidence>
<dbReference type="Gene3D" id="2.60.40.1740">
    <property type="entry name" value="hypothetical protein (bacova_03559)"/>
    <property type="match status" value="1"/>
</dbReference>
<feature type="domain" description="BT-3987-like N-terminal" evidence="1">
    <location>
        <begin position="32"/>
        <end position="154"/>
    </location>
</feature>
<dbReference type="AlphaFoldDB" id="A0A3D8YG94"/>
<feature type="domain" description="DUF5627" evidence="2">
    <location>
        <begin position="195"/>
        <end position="324"/>
    </location>
</feature>
<dbReference type="RefSeq" id="WP_115829447.1">
    <property type="nucleotide sequence ID" value="NZ_QNUL01000002.1"/>
</dbReference>
<evidence type="ECO:0000313" key="4">
    <source>
        <dbReference type="Proteomes" id="UP000256373"/>
    </source>
</evidence>
<organism evidence="3 4">
    <name type="scientific">Dyadobacter luteus</name>
    <dbReference type="NCBI Taxonomy" id="2259619"/>
    <lineage>
        <taxon>Bacteria</taxon>
        <taxon>Pseudomonadati</taxon>
        <taxon>Bacteroidota</taxon>
        <taxon>Cytophagia</taxon>
        <taxon>Cytophagales</taxon>
        <taxon>Spirosomataceae</taxon>
        <taxon>Dyadobacter</taxon>
    </lineage>
</organism>
<dbReference type="InterPro" id="IPR013728">
    <property type="entry name" value="BT_3987-like_N"/>
</dbReference>
<dbReference type="Proteomes" id="UP000256373">
    <property type="component" value="Unassembled WGS sequence"/>
</dbReference>
<gene>
    <name evidence="3" type="ORF">DSL64_04490</name>
</gene>
<dbReference type="Gene3D" id="2.40.128.420">
    <property type="match status" value="1"/>
</dbReference>
<dbReference type="Pfam" id="PF18620">
    <property type="entry name" value="DUF5627"/>
    <property type="match status" value="1"/>
</dbReference>